<dbReference type="SUPFAM" id="SSF103473">
    <property type="entry name" value="MFS general substrate transporter"/>
    <property type="match status" value="1"/>
</dbReference>
<feature type="transmembrane region" description="Helical" evidence="3">
    <location>
        <begin position="68"/>
        <end position="92"/>
    </location>
</feature>
<feature type="transmembrane region" description="Helical" evidence="3">
    <location>
        <begin position="345"/>
        <end position="362"/>
    </location>
</feature>
<feature type="domain" description="Major facilitator superfamily (MFS) profile" evidence="5">
    <location>
        <begin position="1"/>
        <end position="363"/>
    </location>
</feature>
<feature type="chain" id="PRO_5003391380" description="Major facilitator superfamily (MFS) profile domain-containing protein" evidence="4">
    <location>
        <begin position="18"/>
        <end position="363"/>
    </location>
</feature>
<sequence>ACALLVFTACGINFSFGVYQEHYDTLGGPFRDATSGQISVIGTLASSMMMIGAPAVDPLVRWYGTPAAVTLSGILFVVSGLAASFGTHLWHFQLAQGFLQGCAACLAYIPAVVIAPRLFPAHRGLATGVVTSGTGLGGVMWAPLLRHALTRLGYRTTLVFAGLFAGVLIFSAATALLRVDTLPLNQEHSNRSNNDECPQSTEIQQPRILLAHVMASSFQSAAYFTPIYFMSSLARSLGFSEISGANIIALCNLCNCAGKILVGHAADKVGRLKLLSISTTVSALATFGIAAAATSPLPLSAQRTSLLLYAVTYGSSAGAYVALLPTAMIDQFGVSGFAKINGTLYMYRGIGALAGTFIAGSLM</sequence>
<dbReference type="PROSITE" id="PS50850">
    <property type="entry name" value="MFS"/>
    <property type="match status" value="1"/>
</dbReference>
<feature type="transmembrane region" description="Helical" evidence="3">
    <location>
        <begin position="157"/>
        <end position="177"/>
    </location>
</feature>
<dbReference type="PANTHER" id="PTHR11360:SF284">
    <property type="entry name" value="EG:103B4.3 PROTEIN-RELATED"/>
    <property type="match status" value="1"/>
</dbReference>
<dbReference type="OMA" id="CVAYVRW"/>
<reference evidence="6 7" key="1">
    <citation type="journal article" date="2011" name="PLoS Genet.">
        <title>Finished genome of the fungal wheat pathogen Mycosphaerella graminicola reveals dispensome structure, chromosome plasticity, and stealth pathogenesis.</title>
        <authorList>
            <person name="Goodwin S.B."/>
            <person name="Ben M'barek S."/>
            <person name="Dhillon B."/>
            <person name="Wittenberg A.H.J."/>
            <person name="Crane C.F."/>
            <person name="Hane J.K."/>
            <person name="Foster A.J."/>
            <person name="Van der Lee T.A.J."/>
            <person name="Grimwood J."/>
            <person name="Aerts A."/>
            <person name="Antoniw J."/>
            <person name="Bailey A."/>
            <person name="Bluhm B."/>
            <person name="Bowler J."/>
            <person name="Bristow J."/>
            <person name="van der Burgt A."/>
            <person name="Canto-Canche B."/>
            <person name="Churchill A.C.L."/>
            <person name="Conde-Ferraez L."/>
            <person name="Cools H.J."/>
            <person name="Coutinho P.M."/>
            <person name="Csukai M."/>
            <person name="Dehal P."/>
            <person name="De Wit P."/>
            <person name="Donzelli B."/>
            <person name="van de Geest H.C."/>
            <person name="van Ham R.C.H.J."/>
            <person name="Hammond-Kosack K.E."/>
            <person name="Henrissat B."/>
            <person name="Kilian A."/>
            <person name="Kobayashi A.K."/>
            <person name="Koopmann E."/>
            <person name="Kourmpetis Y."/>
            <person name="Kuzniar A."/>
            <person name="Lindquist E."/>
            <person name="Lombard V."/>
            <person name="Maliepaard C."/>
            <person name="Martins N."/>
            <person name="Mehrabi R."/>
            <person name="Nap J.P.H."/>
            <person name="Ponomarenko A."/>
            <person name="Rudd J.J."/>
            <person name="Salamov A."/>
            <person name="Schmutz J."/>
            <person name="Schouten H.J."/>
            <person name="Shapiro H."/>
            <person name="Stergiopoulos I."/>
            <person name="Torriani S.F.F."/>
            <person name="Tu H."/>
            <person name="de Vries R.P."/>
            <person name="Waalwijk C."/>
            <person name="Ware S.B."/>
            <person name="Wiebenga A."/>
            <person name="Zwiers L.-H."/>
            <person name="Oliver R.P."/>
            <person name="Grigoriev I.V."/>
            <person name="Kema G.H.J."/>
        </authorList>
    </citation>
    <scope>NUCLEOTIDE SEQUENCE [LARGE SCALE GENOMIC DNA]</scope>
    <source>
        <strain evidence="7">CBS 115943 / IPO323</strain>
    </source>
</reference>
<comment type="subcellular location">
    <subcellularLocation>
        <location evidence="1">Membrane</location>
        <topology evidence="1">Multi-pass membrane protein</topology>
    </subcellularLocation>
</comment>
<dbReference type="InParanoid" id="F9XFZ5"/>
<feature type="non-terminal residue" evidence="6">
    <location>
        <position position="363"/>
    </location>
</feature>
<dbReference type="GO" id="GO:0016020">
    <property type="term" value="C:membrane"/>
    <property type="evidence" value="ECO:0007669"/>
    <property type="project" value="UniProtKB-SubCell"/>
</dbReference>
<feature type="transmembrane region" description="Helical" evidence="3">
    <location>
        <begin position="306"/>
        <end position="324"/>
    </location>
</feature>
<evidence type="ECO:0000313" key="6">
    <source>
        <dbReference type="EMBL" id="EGP85707.1"/>
    </source>
</evidence>
<gene>
    <name evidence="6" type="ORF">MYCGRDRAFT_24171</name>
</gene>
<dbReference type="InterPro" id="IPR011701">
    <property type="entry name" value="MFS"/>
</dbReference>
<name>F9XFZ5_ZYMTI</name>
<feature type="transmembrane region" description="Helical" evidence="3">
    <location>
        <begin position="36"/>
        <end position="56"/>
    </location>
</feature>
<keyword evidence="3" id="KW-0812">Transmembrane</keyword>
<keyword evidence="7" id="KW-1185">Reference proteome</keyword>
<evidence type="ECO:0000313" key="7">
    <source>
        <dbReference type="Proteomes" id="UP000008062"/>
    </source>
</evidence>
<comment type="similarity">
    <text evidence="2">Belongs to the major facilitator superfamily. Monocarboxylate porter (TC 2.A.1.13) family.</text>
</comment>
<feature type="transmembrane region" description="Helical" evidence="3">
    <location>
        <begin position="208"/>
        <end position="230"/>
    </location>
</feature>
<keyword evidence="4" id="KW-0732">Signal</keyword>
<dbReference type="EMBL" id="CM001202">
    <property type="protein sequence ID" value="EGP85707.1"/>
    <property type="molecule type" value="Genomic_DNA"/>
</dbReference>
<evidence type="ECO:0000256" key="3">
    <source>
        <dbReference type="SAM" id="Phobius"/>
    </source>
</evidence>
<proteinExistence type="inferred from homology"/>
<dbReference type="KEGG" id="ztr:MYCGRDRAFT_24171"/>
<protein>
    <recommendedName>
        <fullName evidence="5">Major facilitator superfamily (MFS) profile domain-containing protein</fullName>
    </recommendedName>
</protein>
<feature type="signal peptide" evidence="4">
    <location>
        <begin position="1"/>
        <end position="17"/>
    </location>
</feature>
<dbReference type="HOGENOM" id="CLU_001265_1_2_1"/>
<feature type="transmembrane region" description="Helical" evidence="3">
    <location>
        <begin position="98"/>
        <end position="118"/>
    </location>
</feature>
<dbReference type="AlphaFoldDB" id="F9XFZ5"/>
<dbReference type="RefSeq" id="XP_003850731.1">
    <property type="nucleotide sequence ID" value="XM_003850683.1"/>
</dbReference>
<dbReference type="GO" id="GO:0022857">
    <property type="term" value="F:transmembrane transporter activity"/>
    <property type="evidence" value="ECO:0007669"/>
    <property type="project" value="InterPro"/>
</dbReference>
<dbReference type="OrthoDB" id="6499973at2759"/>
<dbReference type="PANTHER" id="PTHR11360">
    <property type="entry name" value="MONOCARBOXYLATE TRANSPORTER"/>
    <property type="match status" value="1"/>
</dbReference>
<evidence type="ECO:0000256" key="2">
    <source>
        <dbReference type="ARBA" id="ARBA00006727"/>
    </source>
</evidence>
<evidence type="ECO:0000256" key="4">
    <source>
        <dbReference type="SAM" id="SignalP"/>
    </source>
</evidence>
<feature type="non-terminal residue" evidence="6">
    <location>
        <position position="1"/>
    </location>
</feature>
<dbReference type="Gene3D" id="1.20.1250.20">
    <property type="entry name" value="MFS general substrate transporter like domains"/>
    <property type="match status" value="2"/>
</dbReference>
<dbReference type="Pfam" id="PF07690">
    <property type="entry name" value="MFS_1"/>
    <property type="match status" value="1"/>
</dbReference>
<evidence type="ECO:0000256" key="1">
    <source>
        <dbReference type="ARBA" id="ARBA00004141"/>
    </source>
</evidence>
<evidence type="ECO:0000259" key="5">
    <source>
        <dbReference type="PROSITE" id="PS50850"/>
    </source>
</evidence>
<dbReference type="eggNOG" id="KOG2504">
    <property type="taxonomic scope" value="Eukaryota"/>
</dbReference>
<dbReference type="GeneID" id="13397469"/>
<feature type="transmembrane region" description="Helical" evidence="3">
    <location>
        <begin position="125"/>
        <end position="145"/>
    </location>
</feature>
<feature type="transmembrane region" description="Helical" evidence="3">
    <location>
        <begin position="274"/>
        <end position="294"/>
    </location>
</feature>
<dbReference type="Proteomes" id="UP000008062">
    <property type="component" value="Chromosome 7"/>
</dbReference>
<dbReference type="InterPro" id="IPR036259">
    <property type="entry name" value="MFS_trans_sf"/>
</dbReference>
<dbReference type="InterPro" id="IPR050327">
    <property type="entry name" value="Proton-linked_MCT"/>
</dbReference>
<keyword evidence="3" id="KW-0472">Membrane</keyword>
<accession>F9XFZ5</accession>
<keyword evidence="3" id="KW-1133">Transmembrane helix</keyword>
<organism evidence="6 7">
    <name type="scientific">Zymoseptoria tritici (strain CBS 115943 / IPO323)</name>
    <name type="common">Speckled leaf blotch fungus</name>
    <name type="synonym">Septoria tritici</name>
    <dbReference type="NCBI Taxonomy" id="336722"/>
    <lineage>
        <taxon>Eukaryota</taxon>
        <taxon>Fungi</taxon>
        <taxon>Dikarya</taxon>
        <taxon>Ascomycota</taxon>
        <taxon>Pezizomycotina</taxon>
        <taxon>Dothideomycetes</taxon>
        <taxon>Dothideomycetidae</taxon>
        <taxon>Mycosphaerellales</taxon>
        <taxon>Mycosphaerellaceae</taxon>
        <taxon>Zymoseptoria</taxon>
    </lineage>
</organism>
<dbReference type="InterPro" id="IPR020846">
    <property type="entry name" value="MFS_dom"/>
</dbReference>